<dbReference type="GO" id="GO:0000978">
    <property type="term" value="F:RNA polymerase II cis-regulatory region sequence-specific DNA binding"/>
    <property type="evidence" value="ECO:0007669"/>
    <property type="project" value="TreeGrafter"/>
</dbReference>
<keyword evidence="2 4" id="KW-0238">DNA-binding</keyword>
<keyword evidence="3 4" id="KW-0539">Nucleus</keyword>
<dbReference type="FunFam" id="1.10.30.10:FF:000002">
    <property type="entry name" value="transcription factor Sox-2"/>
    <property type="match status" value="1"/>
</dbReference>
<proteinExistence type="predicted"/>
<dbReference type="PANTHER" id="PTHR10270">
    <property type="entry name" value="SOX TRANSCRIPTION FACTOR"/>
    <property type="match status" value="1"/>
</dbReference>
<feature type="compositionally biased region" description="Low complexity" evidence="5">
    <location>
        <begin position="27"/>
        <end position="39"/>
    </location>
</feature>
<reference evidence="8" key="1">
    <citation type="submission" date="2020-12" db="UniProtKB">
        <authorList>
            <consortium name="WormBaseParasite"/>
        </authorList>
    </citation>
    <scope>IDENTIFICATION</scope>
    <source>
        <strain evidence="8">MHco3</strain>
    </source>
</reference>
<dbReference type="GO" id="GO:0030182">
    <property type="term" value="P:neuron differentiation"/>
    <property type="evidence" value="ECO:0007669"/>
    <property type="project" value="TreeGrafter"/>
</dbReference>
<dbReference type="WBParaSite" id="HCON_00190510-00001">
    <property type="protein sequence ID" value="HCON_00190510-00001"/>
    <property type="gene ID" value="HCON_00190510"/>
</dbReference>
<dbReference type="GO" id="GO:0007420">
    <property type="term" value="P:brain development"/>
    <property type="evidence" value="ECO:0007669"/>
    <property type="project" value="TreeGrafter"/>
</dbReference>
<dbReference type="OrthoDB" id="6247875at2759"/>
<keyword evidence="7" id="KW-1185">Reference proteome</keyword>
<accession>A0A7I5EF10</accession>
<dbReference type="InterPro" id="IPR036910">
    <property type="entry name" value="HMG_box_dom_sf"/>
</dbReference>
<evidence type="ECO:0000256" key="3">
    <source>
        <dbReference type="ARBA" id="ARBA00023242"/>
    </source>
</evidence>
<evidence type="ECO:0000256" key="4">
    <source>
        <dbReference type="PROSITE-ProRule" id="PRU00267"/>
    </source>
</evidence>
<name>A0A7I5EF10_HAECO</name>
<dbReference type="InterPro" id="IPR009071">
    <property type="entry name" value="HMG_box_dom"/>
</dbReference>
<evidence type="ECO:0000256" key="5">
    <source>
        <dbReference type="SAM" id="MobiDB-lite"/>
    </source>
</evidence>
<dbReference type="CDD" id="cd01388">
    <property type="entry name" value="HMG-box_SoxB"/>
    <property type="match status" value="1"/>
</dbReference>
<dbReference type="OMA" id="YNMMAAY"/>
<dbReference type="Proteomes" id="UP000025227">
    <property type="component" value="Unplaced"/>
</dbReference>
<dbReference type="PROSITE" id="PS50118">
    <property type="entry name" value="HMG_BOX_2"/>
    <property type="match status" value="1"/>
</dbReference>
<dbReference type="InterPro" id="IPR050140">
    <property type="entry name" value="SRY-related_HMG-box_TF-like"/>
</dbReference>
<dbReference type="SMART" id="SM00398">
    <property type="entry name" value="HMG"/>
    <property type="match status" value="1"/>
</dbReference>
<dbReference type="SUPFAM" id="SSF47095">
    <property type="entry name" value="HMG-box"/>
    <property type="match status" value="1"/>
</dbReference>
<comment type="subcellular location">
    <subcellularLocation>
        <location evidence="1">Nucleus</location>
    </subcellularLocation>
</comment>
<dbReference type="Gene3D" id="1.10.30.10">
    <property type="entry name" value="High mobility group box domain"/>
    <property type="match status" value="1"/>
</dbReference>
<evidence type="ECO:0000313" key="8">
    <source>
        <dbReference type="WBParaSite" id="HCON_00190510-00001"/>
    </source>
</evidence>
<feature type="domain" description="HMG box" evidence="6">
    <location>
        <begin position="50"/>
        <end position="118"/>
    </location>
</feature>
<dbReference type="PANTHER" id="PTHR10270:SF324">
    <property type="entry name" value="SOX DOMAIN-CONTAINING PROTEIN DICHAETE-RELATED"/>
    <property type="match status" value="1"/>
</dbReference>
<evidence type="ECO:0000313" key="7">
    <source>
        <dbReference type="Proteomes" id="UP000025227"/>
    </source>
</evidence>
<protein>
    <submittedName>
        <fullName evidence="8">HMG box domain-containing protein</fullName>
    </submittedName>
</protein>
<evidence type="ECO:0000256" key="1">
    <source>
        <dbReference type="ARBA" id="ARBA00004123"/>
    </source>
</evidence>
<sequence length="231" mass="26457">MNGLSLLYPTCLPGNSSVKLIDDDETASVSSGVSPAPSAQDSKSPTDSHVKRPMNAFMVWSRGQRRKMAQDNPKMHNSEISKRLGAEWKQLSDKDKRPFIDEAKRLRSIHMKEHPDYKYRPRRKPKSAVKSQNRLPLGIALPPFATQAIFANYSPLDSIKAPDFTSYYSSFFPNTMQQPLLQPHNRIRQTPCHLRPELRIGMLSHIPPPNSVRHRIATYSKQRKLSFLYEF</sequence>
<organism evidence="7 8">
    <name type="scientific">Haemonchus contortus</name>
    <name type="common">Barber pole worm</name>
    <dbReference type="NCBI Taxonomy" id="6289"/>
    <lineage>
        <taxon>Eukaryota</taxon>
        <taxon>Metazoa</taxon>
        <taxon>Ecdysozoa</taxon>
        <taxon>Nematoda</taxon>
        <taxon>Chromadorea</taxon>
        <taxon>Rhabditida</taxon>
        <taxon>Rhabditina</taxon>
        <taxon>Rhabditomorpha</taxon>
        <taxon>Strongyloidea</taxon>
        <taxon>Trichostrongylidae</taxon>
        <taxon>Haemonchus</taxon>
    </lineage>
</organism>
<feature type="DNA-binding region" description="HMG box" evidence="4">
    <location>
        <begin position="50"/>
        <end position="118"/>
    </location>
</feature>
<feature type="region of interest" description="Disordered" evidence="5">
    <location>
        <begin position="26"/>
        <end position="53"/>
    </location>
</feature>
<evidence type="ECO:0000259" key="6">
    <source>
        <dbReference type="PROSITE" id="PS50118"/>
    </source>
</evidence>
<dbReference type="AlphaFoldDB" id="A0A7I5EF10"/>
<evidence type="ECO:0000256" key="2">
    <source>
        <dbReference type="ARBA" id="ARBA00023125"/>
    </source>
</evidence>
<dbReference type="GO" id="GO:0005634">
    <property type="term" value="C:nucleus"/>
    <property type="evidence" value="ECO:0007669"/>
    <property type="project" value="UniProtKB-SubCell"/>
</dbReference>
<dbReference type="GO" id="GO:0000122">
    <property type="term" value="P:negative regulation of transcription by RNA polymerase II"/>
    <property type="evidence" value="ECO:0007669"/>
    <property type="project" value="TreeGrafter"/>
</dbReference>
<dbReference type="Pfam" id="PF00505">
    <property type="entry name" value="HMG_box"/>
    <property type="match status" value="1"/>
</dbReference>
<dbReference type="GO" id="GO:0001228">
    <property type="term" value="F:DNA-binding transcription activator activity, RNA polymerase II-specific"/>
    <property type="evidence" value="ECO:0007669"/>
    <property type="project" value="TreeGrafter"/>
</dbReference>